<proteinExistence type="predicted"/>
<evidence type="ECO:0000313" key="2">
    <source>
        <dbReference type="Proteomes" id="UP000568664"/>
    </source>
</evidence>
<dbReference type="RefSeq" id="WP_169075101.1">
    <property type="nucleotide sequence ID" value="NZ_JABBXH010000003.1"/>
</dbReference>
<dbReference type="Proteomes" id="UP000568664">
    <property type="component" value="Unassembled WGS sequence"/>
</dbReference>
<sequence length="56" mass="6403">MIVLPVIHRFVSFWIKAMSTQSTAYNLVKQENQFVRLSTSTTQANESKDIHCCGDK</sequence>
<name>A0A7Y0LCM3_9GAMM</name>
<keyword evidence="2" id="KW-1185">Reference proteome</keyword>
<evidence type="ECO:0000313" key="1">
    <source>
        <dbReference type="EMBL" id="NMP31754.1"/>
    </source>
</evidence>
<organism evidence="1 2">
    <name type="scientific">Thalassotalea algicola</name>
    <dbReference type="NCBI Taxonomy" id="2716224"/>
    <lineage>
        <taxon>Bacteria</taxon>
        <taxon>Pseudomonadati</taxon>
        <taxon>Pseudomonadota</taxon>
        <taxon>Gammaproteobacteria</taxon>
        <taxon>Alteromonadales</taxon>
        <taxon>Colwelliaceae</taxon>
        <taxon>Thalassotalea</taxon>
    </lineage>
</organism>
<gene>
    <name evidence="1" type="ORF">HII17_09280</name>
</gene>
<protein>
    <submittedName>
        <fullName evidence="1">Uncharacterized protein</fullName>
    </submittedName>
</protein>
<dbReference type="EMBL" id="JABBXH010000003">
    <property type="protein sequence ID" value="NMP31754.1"/>
    <property type="molecule type" value="Genomic_DNA"/>
</dbReference>
<dbReference type="AlphaFoldDB" id="A0A7Y0LCM3"/>
<comment type="caution">
    <text evidence="1">The sequence shown here is derived from an EMBL/GenBank/DDBJ whole genome shotgun (WGS) entry which is preliminary data.</text>
</comment>
<accession>A0A7Y0LCM3</accession>
<reference evidence="1 2" key="1">
    <citation type="submission" date="2020-04" db="EMBL/GenBank/DDBJ databases">
        <title>Thalassotalea sp. M1531, isolated from the surface of marine red alga.</title>
        <authorList>
            <person name="Pang L."/>
            <person name="Lu D.-C."/>
        </authorList>
    </citation>
    <scope>NUCLEOTIDE SEQUENCE [LARGE SCALE GENOMIC DNA]</scope>
    <source>
        <strain evidence="1 2">M1531</strain>
    </source>
</reference>